<dbReference type="Pfam" id="PF20598">
    <property type="entry name" value="DUF6795"/>
    <property type="match status" value="1"/>
</dbReference>
<dbReference type="EMBL" id="FNRM01000007">
    <property type="protein sequence ID" value="SEA84860.1"/>
    <property type="molecule type" value="Genomic_DNA"/>
</dbReference>
<accession>A0A1H4EJU2</accession>
<dbReference type="Proteomes" id="UP000198773">
    <property type="component" value="Unassembled WGS sequence"/>
</dbReference>
<proteinExistence type="predicted"/>
<evidence type="ECO:0000313" key="2">
    <source>
        <dbReference type="EMBL" id="SEA84860.1"/>
    </source>
</evidence>
<gene>
    <name evidence="2" type="ORF">SAMN04488051_10759</name>
</gene>
<dbReference type="STRING" id="152573.SAMN04488051_10759"/>
<dbReference type="AlphaFoldDB" id="A0A1H4EJU2"/>
<reference evidence="2 3" key="1">
    <citation type="submission" date="2016-10" db="EMBL/GenBank/DDBJ databases">
        <authorList>
            <person name="de Groot N.N."/>
        </authorList>
    </citation>
    <scope>NUCLEOTIDE SEQUENCE [LARGE SCALE GENOMIC DNA]</scope>
    <source>
        <strain evidence="2 3">CGMCC 1.3430</strain>
    </source>
</reference>
<evidence type="ECO:0000313" key="3">
    <source>
        <dbReference type="Proteomes" id="UP000198773"/>
    </source>
</evidence>
<evidence type="ECO:0000259" key="1">
    <source>
        <dbReference type="Pfam" id="PF20598"/>
    </source>
</evidence>
<keyword evidence="3" id="KW-1185">Reference proteome</keyword>
<sequence>MLGWQLIKRQAVAVGLALLLLMIATKVEAGVFGWFKRTEIQWSPEIRGVLFNQGEPVTNREVKRRLYYEGKERYDSVATDAHGHFYFPRKTLKVRRVLFDVSVAMELYVTEYPDKKDEDLVFSIGNLNHLNYQSLNLILSDMQCELTAPSKNEQLKYLENPELLEIAPSFTSKCSFTHSSKALFSDEELQQIIDEDSKNIESF</sequence>
<feature type="domain" description="DUF6795" evidence="1">
    <location>
        <begin position="46"/>
        <end position="148"/>
    </location>
</feature>
<name>A0A1H4EJU2_ALKAM</name>
<dbReference type="RefSeq" id="WP_091343889.1">
    <property type="nucleotide sequence ID" value="NZ_FNRM01000007.1"/>
</dbReference>
<organism evidence="2 3">
    <name type="scientific">Alkalimonas amylolytica</name>
    <dbReference type="NCBI Taxonomy" id="152573"/>
    <lineage>
        <taxon>Bacteria</taxon>
        <taxon>Pseudomonadati</taxon>
        <taxon>Pseudomonadota</taxon>
        <taxon>Gammaproteobacteria</taxon>
        <taxon>Alkalimonas</taxon>
    </lineage>
</organism>
<dbReference type="InterPro" id="IPR046474">
    <property type="entry name" value="DUF6795"/>
</dbReference>
<dbReference type="OrthoDB" id="5766138at2"/>
<protein>
    <recommendedName>
        <fullName evidence="1">DUF6795 domain-containing protein</fullName>
    </recommendedName>
</protein>